<name>A0A7R9L0R2_9ACAR</name>
<feature type="non-terminal residue" evidence="1">
    <location>
        <position position="90"/>
    </location>
</feature>
<reference evidence="1" key="1">
    <citation type="submission" date="2020-11" db="EMBL/GenBank/DDBJ databases">
        <authorList>
            <person name="Tran Van P."/>
        </authorList>
    </citation>
    <scope>NUCLEOTIDE SEQUENCE</scope>
</reference>
<accession>A0A7R9L0R2</accession>
<dbReference type="EMBL" id="CAJPIZ010011802">
    <property type="protein sequence ID" value="CAG2113356.1"/>
    <property type="molecule type" value="Genomic_DNA"/>
</dbReference>
<proteinExistence type="predicted"/>
<dbReference type="EMBL" id="OC866377">
    <property type="protein sequence ID" value="CAD7632926.1"/>
    <property type="molecule type" value="Genomic_DNA"/>
</dbReference>
<keyword evidence="2" id="KW-1185">Reference proteome</keyword>
<dbReference type="AlphaFoldDB" id="A0A7R9L0R2"/>
<protein>
    <submittedName>
        <fullName evidence="1">Uncharacterized protein</fullName>
    </submittedName>
</protein>
<evidence type="ECO:0000313" key="1">
    <source>
        <dbReference type="EMBL" id="CAD7632926.1"/>
    </source>
</evidence>
<gene>
    <name evidence="1" type="ORF">OSB1V03_LOCUS13325</name>
</gene>
<organism evidence="1">
    <name type="scientific">Medioppia subpectinata</name>
    <dbReference type="NCBI Taxonomy" id="1979941"/>
    <lineage>
        <taxon>Eukaryota</taxon>
        <taxon>Metazoa</taxon>
        <taxon>Ecdysozoa</taxon>
        <taxon>Arthropoda</taxon>
        <taxon>Chelicerata</taxon>
        <taxon>Arachnida</taxon>
        <taxon>Acari</taxon>
        <taxon>Acariformes</taxon>
        <taxon>Sarcoptiformes</taxon>
        <taxon>Oribatida</taxon>
        <taxon>Brachypylina</taxon>
        <taxon>Oppioidea</taxon>
        <taxon>Oppiidae</taxon>
        <taxon>Medioppia</taxon>
    </lineage>
</organism>
<dbReference type="Proteomes" id="UP000759131">
    <property type="component" value="Unassembled WGS sequence"/>
</dbReference>
<evidence type="ECO:0000313" key="2">
    <source>
        <dbReference type="Proteomes" id="UP000759131"/>
    </source>
</evidence>
<sequence length="90" mass="10446">TTVLSDSLNNTITNMTNGELEGMAQCLETRRQSVRQCMTDWAHNWPQKRAEGRPMVRIVNVIWEWHKLLDIYRDTGAVRMCTAINYGSNF</sequence>